<proteinExistence type="predicted"/>
<evidence type="ECO:0000256" key="2">
    <source>
        <dbReference type="PROSITE-ProRule" id="PRU00504"/>
    </source>
</evidence>
<dbReference type="InterPro" id="IPR011042">
    <property type="entry name" value="6-blade_b-propeller_TolB-like"/>
</dbReference>
<gene>
    <name evidence="5" type="ORF">AWW68_11070</name>
</gene>
<feature type="repeat" description="NHL" evidence="2">
    <location>
        <begin position="2556"/>
        <end position="2586"/>
    </location>
</feature>
<dbReference type="CDD" id="cd11304">
    <property type="entry name" value="Cadherin_repeat"/>
    <property type="match status" value="1"/>
</dbReference>
<keyword evidence="3" id="KW-0732">Signal</keyword>
<dbReference type="InterPro" id="IPR026444">
    <property type="entry name" value="Secre_tail"/>
</dbReference>
<evidence type="ECO:0000256" key="1">
    <source>
        <dbReference type="ARBA" id="ARBA00022737"/>
    </source>
</evidence>
<dbReference type="GO" id="GO:0005509">
    <property type="term" value="F:calcium ion binding"/>
    <property type="evidence" value="ECO:0007669"/>
    <property type="project" value="InterPro"/>
</dbReference>
<name>A0A150X9D4_9BACT</name>
<feature type="chain" id="PRO_5007574484" description="Cadherin domain-containing protein" evidence="3">
    <location>
        <begin position="20"/>
        <end position="3977"/>
    </location>
</feature>
<dbReference type="PANTHER" id="PTHR13833">
    <property type="match status" value="1"/>
</dbReference>
<dbReference type="InterPro" id="IPR015919">
    <property type="entry name" value="Cadherin-like_sf"/>
</dbReference>
<dbReference type="SUPFAM" id="SSF101898">
    <property type="entry name" value="NHL repeat"/>
    <property type="match status" value="3"/>
</dbReference>
<evidence type="ECO:0000259" key="4">
    <source>
        <dbReference type="PROSITE" id="PS50268"/>
    </source>
</evidence>
<dbReference type="PROSITE" id="PS51125">
    <property type="entry name" value="NHL"/>
    <property type="match status" value="1"/>
</dbReference>
<dbReference type="PANTHER" id="PTHR13833:SF73">
    <property type="entry name" value="NHL DOMAIN-CONTAINING PROTEIN"/>
    <property type="match status" value="1"/>
</dbReference>
<dbReference type="GO" id="GO:0007156">
    <property type="term" value="P:homophilic cell adhesion via plasma membrane adhesion molecules"/>
    <property type="evidence" value="ECO:0007669"/>
    <property type="project" value="InterPro"/>
</dbReference>
<dbReference type="SUPFAM" id="SSF63829">
    <property type="entry name" value="Calcium-dependent phosphotriesterase"/>
    <property type="match status" value="2"/>
</dbReference>
<dbReference type="Pfam" id="PF19081">
    <property type="entry name" value="Ig_7"/>
    <property type="match status" value="1"/>
</dbReference>
<dbReference type="Gene3D" id="2.60.40.60">
    <property type="entry name" value="Cadherins"/>
    <property type="match status" value="1"/>
</dbReference>
<dbReference type="Gene3D" id="2.60.40.10">
    <property type="entry name" value="Immunoglobulins"/>
    <property type="match status" value="1"/>
</dbReference>
<comment type="caution">
    <text evidence="5">The sequence shown here is derived from an EMBL/GenBank/DDBJ whole genome shotgun (WGS) entry which is preliminary data.</text>
</comment>
<accession>A0A150X9D4</accession>
<dbReference type="InterPro" id="IPR013783">
    <property type="entry name" value="Ig-like_fold"/>
</dbReference>
<dbReference type="GO" id="GO:0016020">
    <property type="term" value="C:membrane"/>
    <property type="evidence" value="ECO:0007669"/>
    <property type="project" value="InterPro"/>
</dbReference>
<reference evidence="5 6" key="1">
    <citation type="submission" date="2016-01" db="EMBL/GenBank/DDBJ databases">
        <title>Genome sequencing of Roseivirga spongicola UST030701-084.</title>
        <authorList>
            <person name="Selvaratnam C."/>
            <person name="Thevarajoo S."/>
            <person name="Goh K.M."/>
            <person name="Ee R."/>
            <person name="Chan K.-G."/>
            <person name="Chong C.S."/>
        </authorList>
    </citation>
    <scope>NUCLEOTIDE SEQUENCE [LARGE SCALE GENOMIC DNA]</scope>
    <source>
        <strain evidence="5 6">UST030701-084</strain>
    </source>
</reference>
<keyword evidence="1" id="KW-0677">Repeat</keyword>
<dbReference type="Pfam" id="PF18962">
    <property type="entry name" value="Por_Secre_tail"/>
    <property type="match status" value="1"/>
</dbReference>
<dbReference type="STRING" id="333140.AWW68_11070"/>
<dbReference type="InterPro" id="IPR002126">
    <property type="entry name" value="Cadherin-like_dom"/>
</dbReference>
<sequence>MRALLISFLLIICSTVLFSQTNVSGNILTNTTWSKTNSPYVLTGDVGIGTGVTLTIEPGVIVRRTGNVQILIKGSLNAQGASTDSIRFEDGLISQASESKFFLSFQETNLSNSALSYLQVESRASNYDIKSLFLRVSKETEHQQAPIKVTGTLTVSNSSFLGNYLATDGYQSSGKLVIKHSYLNYTTVYGAYPRSEPIEIRDSKGENSRIYSGSYNAGILLSHNSFYDSEFLIGCCGANLDFRNTTLVDSKVIEGDGNPKAGPINIANSKFINSPIHLPSAYVIADKSVFFVDKNLSNGSSGTIYVAAPLKVGRLLMTDCYVNGDGGRWAIHISGYDGYNISGESKILNSTLVNYDGGRTNGVLGLENFASFVVNNSNFYSHPLDAISNLSSKPVDAKSNYFDQYTTSDQIEETIYHYNDYISYGVVDYSGFLNTPASTNLLMPPVLTSRRKHDNTDYLNQLSLSFGMTHPSTTELRVYSTMKDNVLDTVFIQSISEPFSGVDLPTLDERVYSVAAVDNSESLSWFSTASNSKPVVYRQTSSTIVDEDNDGRMTFKVVDKEQDLLKVSASIDEAGTSLMNNSGLQVNQLSTDGDTTFFELILTPLEDEYGQVDNIKVTIQDGINLVETLVGPFIVNPVNDYKPELTEIRLITGGVEDYALDFQSSNFWYRVISSDQDGDEVRYLLTELISGKIEGSFEGDYREAQVGDTLYRTLNYSWTPSKDQFGELEAFKLRATDGEFLSDDERTAIVEVAGRNDPPITDPIEPQFFQFSDAGEYEFLITGVSPGLYEDESVTMEMDISSDNDFVDGNDVTFEYLEDKSSYKVKFKTNNKDLGVTDLRLRLSDGALNTVIYQPVIVLPYPNQIDFVSPTEVNAYAELEFNHIPEVETQIPVQVLPLELPESLSANLTWRVATFLGTGVKGDRLGGRISAQFNQPNRLVKDSRGNYFIMDRGNFKIYKVTPSGEVSLFAGGTHGLNEGIGSELQFKGPSGITIDGNDNLYVIDDGWEDRLIKITPEAEGTVIIGKHGRDGYVDGPANVAELLDPSDVLIDSKGHIYIIEPIGGRIRKLDTNNNVVSTYFDTNEWAYPTAADINSRDEIIVADHFSHNLYKVKNGVMEIIPLPNQEFKSTNIAYLTDDVVVFNMEVDNLLKLYTFNLITKELNQIAGAGAAPFIEEGNSLHHSILGFELFVDEGRILVNDERRGTLMIHYQSIDKVKGVFDHDDVGEQELSLIARDIFGVERFHSTVINVSPSDKVTATNLNQSLTYTEDAVVDLEDIVISGTTADELIEVLLSFKKPNQGILSAESGSGESYVANSGEWSVIGTTGQVNTALAQVQFIPTENLDKDSQIEVRIIRNGGHVPNTGTITLEVIPVNDPLVIEPLPADSAYNEIPYFTDFSLTDPDDYYFDFEVLDKPDWLTIKSEPEVFAYSGSIDEKTILDGSLDEARYVNPSNMVRLEDGTIVFLDQYSVRKISPTGVVSTIAGSINNGDQDGPAANAKFGLLSGIAVDQSGNIYFGDTWNNKLKMLDREGVVRTIAGESRSWLENGWKPSLYINLIRDMVVSPEGELYILEGNTYDPWRILKLSPDKEVEIVVERKYTNNNEGAFSTFGGGYVGTIAFSPTGKLLMAGERYVWEADLSSENITVLAGNGSFISSDGQGTDAGITIIRSIEVDDYGNTWFLEQNRLRVLTSNGVVRTIAGSDTYGYENGVGEEALFNNPLSLVNTRDGFLLIADSNQGNLRRVRIQSITGYGTPSDIDLGSNQLKVQFSEGYQSSYLLDMEIEVRSNGMPVLIGMEQTFFGVEDEETVSLSGMSMSGVTDANIELSLTLSNPNAGKFKLSTTLENGYNEQTGEWRIKGTQTELNDFLNSFEFYPQEDFSGTIVVGVKAKRENGFFTREAQFQINLSPVNDDPVLISPLAMQAMEGLNLDIQVNVEDGDNDMYVLDVENMPDWMALNIDLSAQVSTLADFQIVYNENQITDGGEGEAKFSSPRGLAYNLESRYFYVADKNKIRRVSEQGEVVTIYDAGYSLANFSGFKGIKIINDQIYLFDNSRIFRFANNSLEILAGNESGFTSDVDGSGTNAYFNDIRDVISDGNDGFFIASRNTLRHMSADFLVKTVAGNGFVQDELGNPFYFDNITAIQLDTDGSVIISSATSGRKYHRLRNEVIEYAFPLSNSNFAYPTKFFAFENSKILVFLNRTIYLYDSSTNRFRSITARGILPLADGDIEESSWGNYSDIVRIGKNRYAFFDNLYGDIRVITLNPQYKLTGVPTEGATGSTNLVFKITDVTGNTINKDVPLEVLPGDRPDVTGLPQAFNYIEDDPKFDLDPIEIVSGEENEIFEVSFRLYNAFGTIQSSHTDLSLFKAGQSYHLKASKSELNNILTTLSFEPSLNNSYNGYVEFNIRKEGGKLFYKDYISLNVTPVNDLPTIESISDTVSFVNENIIIPVEFNDPEDGKNLSIEFQEKPSWLTYRLAKSKSELVAGDPNGDGFFFKKELYFGPYESQYMAFNSEGEIIMTDAATHSIVKIADSGEVSLVAGKGKLGYLNGSTNSALFHNPKGVAISSEGLIYVADAGNNVIRLIDLDMNVSTLAGTGENGNANGTSEEATFAGIRHLELSEDETKIYIQQRNEIRVLDLIDKEVSTLLNVSSVTLNGMNSFDIASNGDFLIAATNAIYRFNSVGQYLYQYGAGYGLSDGYSSQATLSSVRGIKEAKNGEIYFTDAGGTLLRKINNSGFIETLAGVANSDLYSDGLEDEIQFRSVGNLLIEDNAIYVADRFSLRRIWVDVPVLYGLPEDSDVGENHIRLTVKDHQDGIASEEFQIQVFSNDRLQVSGLDTVLFAKESTNRVELPEITIEADLSENVEVKIAVNEGIEVDLIHNEKSVLERQSDGAWLINGNVEQINQILSCLHFSSENWSTFDILFEFKKLGGRLAMNGQISLFIEPENDLPIFTGTDHVEVEVGSSFDLNFDASDLDGDILAFNSTDFPGWLTADSTQVVQEFINTIYSESLPDSSQQRLAVNVSDIAVTHTGDTLIVDGSGHRIMKLVDGKFEVFAGTGEAGYLNGDVSEAQFNWPRRLLVRSNGDILIGDRKNASIRLIDANGQVSTLLGSGPIAQLSAYTGFDHNSGDPIPFWISGLVEDVTGSLFSGELFSLGKVDDTGNYSHLSGNPAFTFTPEDADGALSDARFYNIKSLIALGKDSILIWDSQNYKLKLLADNSVRSISGFKGYGFKDGSLEEAQFSSVSSSELLRNGKILFFDDFNLSLRELDLKEGTISTIAGKGYQGPIYGNVEDVVFSPVYAIKELSNGDVLLGGPNRIDRLSYTVPTISGTPQESDIGEHSFTLFISDGKGKVKEQEITINVLAPNTAPAALDIPSQEETYAPEGQFEVSLFDYFRDAESTDQELTYEVVSIDSEAVVTAEAISSTDGVLNMNVQGAGEANVTLKATDTRGKSVTTTFAVNIAKAEAEIMLGELEFVNSEAETPVTVTTVPSGLNYTLTYDEESAVPSTVGEYIVKVVIDDANYQGETTATLKVLNIVPEDIQISGLTVLENSASATVIGLLSTTDQNSTDTHTYELESGVTDNDSFEINGSNLVVKDVLDFEEKSTYSITVTATDNYEGSYSKTFSISVTDVNEEPTINEVEAIEIVRNLGELSLTVTGLSAGEEANQTIELNSSVSGIVESSSISINSDNESATLNFQTIQDQTGSGTIEVTIKDNGGTANGGVDTKTITISVDVLGSNIAVKDEGSCGPGSINLSASGADDYNWYTSALEGTSFATSSSIEVNVTETKTYYVAGIFSGIESKLRIPVTASLYSIPDVPTVTNNQGTLTTTEVSNISYQWTLDGEEIEGATSSAFEPVLSGQYSLRATNANGCSVTSELVEVVLAGIEDGYQEISAKIYPVPATDVLELEFEETLQKGTTIKLLSNIGTEFSQTTLQQATRQVSLDVSYLPEGTHIVLVRSENKLLRKKFIVIR</sequence>
<dbReference type="InterPro" id="IPR001258">
    <property type="entry name" value="NHL_repeat"/>
</dbReference>
<evidence type="ECO:0000313" key="6">
    <source>
        <dbReference type="Proteomes" id="UP000075606"/>
    </source>
</evidence>
<dbReference type="Gene3D" id="2.120.10.30">
    <property type="entry name" value="TolB, C-terminal domain"/>
    <property type="match status" value="10"/>
</dbReference>
<dbReference type="InterPro" id="IPR043772">
    <property type="entry name" value="MBG_3"/>
</dbReference>
<dbReference type="EMBL" id="LRPC01000023">
    <property type="protein sequence ID" value="KYG75331.1"/>
    <property type="molecule type" value="Genomic_DNA"/>
</dbReference>
<dbReference type="InterPro" id="IPR044023">
    <property type="entry name" value="Ig_7"/>
</dbReference>
<organism evidence="5 6">
    <name type="scientific">Roseivirga spongicola</name>
    <dbReference type="NCBI Taxonomy" id="333140"/>
    <lineage>
        <taxon>Bacteria</taxon>
        <taxon>Pseudomonadati</taxon>
        <taxon>Bacteroidota</taxon>
        <taxon>Cytophagia</taxon>
        <taxon>Cytophagales</taxon>
        <taxon>Roseivirgaceae</taxon>
        <taxon>Roseivirga</taxon>
    </lineage>
</organism>
<evidence type="ECO:0000256" key="3">
    <source>
        <dbReference type="SAM" id="SignalP"/>
    </source>
</evidence>
<dbReference type="SMART" id="SM00112">
    <property type="entry name" value="CA"/>
    <property type="match status" value="1"/>
</dbReference>
<feature type="domain" description="Cadherin" evidence="4">
    <location>
        <begin position="3549"/>
        <end position="3640"/>
    </location>
</feature>
<dbReference type="OrthoDB" id="1097758at2"/>
<keyword evidence="6" id="KW-1185">Reference proteome</keyword>
<protein>
    <recommendedName>
        <fullName evidence="4">Cadherin domain-containing protein</fullName>
    </recommendedName>
</protein>
<evidence type="ECO:0000313" key="5">
    <source>
        <dbReference type="EMBL" id="KYG75331.1"/>
    </source>
</evidence>
<dbReference type="Pfam" id="PF18887">
    <property type="entry name" value="MBG_3"/>
    <property type="match status" value="1"/>
</dbReference>
<dbReference type="Proteomes" id="UP000075606">
    <property type="component" value="Unassembled WGS sequence"/>
</dbReference>
<dbReference type="RefSeq" id="WP_068221357.1">
    <property type="nucleotide sequence ID" value="NZ_CP139724.1"/>
</dbReference>
<feature type="signal peptide" evidence="3">
    <location>
        <begin position="1"/>
        <end position="19"/>
    </location>
</feature>
<dbReference type="SUPFAM" id="SSF49313">
    <property type="entry name" value="Cadherin-like"/>
    <property type="match status" value="1"/>
</dbReference>
<dbReference type="PROSITE" id="PS50268">
    <property type="entry name" value="CADHERIN_2"/>
    <property type="match status" value="1"/>
</dbReference>